<keyword evidence="4" id="KW-1185">Reference proteome</keyword>
<sequence length="322" mass="35132">MVLLITGAIVSATCTATATLAGVAVSSDSVRRNWVRDLIFRRRNPVRRISQQGGGAEFHCLVWNGLSWLECVVTLSGDLLLLSGRKTMGEEAFLLGDADVYEHEVNVAIVFKVGEPLRLRFTEKSGCKNFADGVRKGTAFKKEMFQLAELAVETKQQLTSRNQSQLTSRNQSRTSVAASRSNSLARMATNAVCVDSDKSKATEGDMPQRCLPSSNRVRSQLAVPKSVPMYALSPTTSGDLLQAKEEVMSRQESSQSTRDEATSSGSTRDETPPKAKPVVPKLQLHQVTRANSCPVNPLPQVAVVDDYHCHCNYHGDYRGGGD</sequence>
<evidence type="ECO:0000256" key="2">
    <source>
        <dbReference type="SAM" id="SignalP"/>
    </source>
</evidence>
<accession>A0A1Q9DVB9</accession>
<feature type="region of interest" description="Disordered" evidence="1">
    <location>
        <begin position="158"/>
        <end position="183"/>
    </location>
</feature>
<feature type="chain" id="PRO_5012886937" evidence="2">
    <location>
        <begin position="17"/>
        <end position="322"/>
    </location>
</feature>
<evidence type="ECO:0000313" key="4">
    <source>
        <dbReference type="Proteomes" id="UP000186817"/>
    </source>
</evidence>
<evidence type="ECO:0000313" key="3">
    <source>
        <dbReference type="EMBL" id="OLP99133.1"/>
    </source>
</evidence>
<dbReference type="EMBL" id="LSRX01000373">
    <property type="protein sequence ID" value="OLP99133.1"/>
    <property type="molecule type" value="Genomic_DNA"/>
</dbReference>
<feature type="region of interest" description="Disordered" evidence="1">
    <location>
        <begin position="196"/>
        <end position="217"/>
    </location>
</feature>
<organism evidence="3 4">
    <name type="scientific">Symbiodinium microadriaticum</name>
    <name type="common">Dinoflagellate</name>
    <name type="synonym">Zooxanthella microadriatica</name>
    <dbReference type="NCBI Taxonomy" id="2951"/>
    <lineage>
        <taxon>Eukaryota</taxon>
        <taxon>Sar</taxon>
        <taxon>Alveolata</taxon>
        <taxon>Dinophyceae</taxon>
        <taxon>Suessiales</taxon>
        <taxon>Symbiodiniaceae</taxon>
        <taxon>Symbiodinium</taxon>
    </lineage>
</organism>
<comment type="caution">
    <text evidence="3">The sequence shown here is derived from an EMBL/GenBank/DDBJ whole genome shotgun (WGS) entry which is preliminary data.</text>
</comment>
<dbReference type="OrthoDB" id="445168at2759"/>
<proteinExistence type="predicted"/>
<feature type="signal peptide" evidence="2">
    <location>
        <begin position="1"/>
        <end position="16"/>
    </location>
</feature>
<dbReference type="AlphaFoldDB" id="A0A1Q9DVB9"/>
<protein>
    <submittedName>
        <fullName evidence="3">Uncharacterized protein</fullName>
    </submittedName>
</protein>
<feature type="region of interest" description="Disordered" evidence="1">
    <location>
        <begin position="244"/>
        <end position="279"/>
    </location>
</feature>
<dbReference type="Proteomes" id="UP000186817">
    <property type="component" value="Unassembled WGS sequence"/>
</dbReference>
<evidence type="ECO:0000256" key="1">
    <source>
        <dbReference type="SAM" id="MobiDB-lite"/>
    </source>
</evidence>
<keyword evidence="2" id="KW-0732">Signal</keyword>
<feature type="compositionally biased region" description="Basic and acidic residues" evidence="1">
    <location>
        <begin position="257"/>
        <end position="273"/>
    </location>
</feature>
<gene>
    <name evidence="3" type="ORF">AK812_SmicGene18358</name>
</gene>
<reference evidence="3 4" key="1">
    <citation type="submission" date="2016-02" db="EMBL/GenBank/DDBJ databases">
        <title>Genome analysis of coral dinoflagellate symbionts highlights evolutionary adaptations to a symbiotic lifestyle.</title>
        <authorList>
            <person name="Aranda M."/>
            <person name="Li Y."/>
            <person name="Liew Y.J."/>
            <person name="Baumgarten S."/>
            <person name="Simakov O."/>
            <person name="Wilson M."/>
            <person name="Piel J."/>
            <person name="Ashoor H."/>
            <person name="Bougouffa S."/>
            <person name="Bajic V.B."/>
            <person name="Ryu T."/>
            <person name="Ravasi T."/>
            <person name="Bayer T."/>
            <person name="Micklem G."/>
            <person name="Kim H."/>
            <person name="Bhak J."/>
            <person name="Lajeunesse T.C."/>
            <person name="Voolstra C.R."/>
        </authorList>
    </citation>
    <scope>NUCLEOTIDE SEQUENCE [LARGE SCALE GENOMIC DNA]</scope>
    <source>
        <strain evidence="3 4">CCMP2467</strain>
    </source>
</reference>
<name>A0A1Q9DVB9_SYMMI</name>